<dbReference type="EMBL" id="HBUE01265520">
    <property type="protein sequence ID" value="CAG6561050.1"/>
    <property type="molecule type" value="Transcribed_RNA"/>
</dbReference>
<sequence>MILTKTFALTIVICLAVFASAQRRPRGRGQNPETQALKQQIKNQIIADRAKQEGVVLPPNAPNPSQALAEAIRKKKLEDMAGTTTTTSSTSTTSTTTPATTTTTSTTTPATTTDSTTTDSTTTDSTTTDSTTTDSSTSSSSSSSSTSTSSSTTSTTPASA</sequence>
<evidence type="ECO:0000313" key="3">
    <source>
        <dbReference type="EMBL" id="CAG6509653.1"/>
    </source>
</evidence>
<protein>
    <submittedName>
        <fullName evidence="3">(northern house mosquito) hypothetical protein</fullName>
    </submittedName>
</protein>
<dbReference type="EMBL" id="HBUE01160353">
    <property type="protein sequence ID" value="CAG6509655.1"/>
    <property type="molecule type" value="Transcribed_RNA"/>
</dbReference>
<proteinExistence type="predicted"/>
<feature type="signal peptide" evidence="2">
    <location>
        <begin position="1"/>
        <end position="21"/>
    </location>
</feature>
<evidence type="ECO:0000256" key="1">
    <source>
        <dbReference type="SAM" id="MobiDB-lite"/>
    </source>
</evidence>
<accession>A0A8D8GJP4</accession>
<evidence type="ECO:0000256" key="2">
    <source>
        <dbReference type="SAM" id="SignalP"/>
    </source>
</evidence>
<feature type="chain" id="PRO_5036260771" evidence="2">
    <location>
        <begin position="22"/>
        <end position="160"/>
    </location>
</feature>
<dbReference type="EMBL" id="HBUE01265518">
    <property type="protein sequence ID" value="CAG6561048.1"/>
    <property type="molecule type" value="Transcribed_RNA"/>
</dbReference>
<reference evidence="3" key="1">
    <citation type="submission" date="2021-05" db="EMBL/GenBank/DDBJ databases">
        <authorList>
            <person name="Alioto T."/>
            <person name="Alioto T."/>
            <person name="Gomez Garrido J."/>
        </authorList>
    </citation>
    <scope>NUCLEOTIDE SEQUENCE</scope>
</reference>
<dbReference type="EMBL" id="HBUE01160351">
    <property type="protein sequence ID" value="CAG6509653.1"/>
    <property type="molecule type" value="Transcribed_RNA"/>
</dbReference>
<feature type="region of interest" description="Disordered" evidence="1">
    <location>
        <begin position="50"/>
        <end position="160"/>
    </location>
</feature>
<organism evidence="3">
    <name type="scientific">Culex pipiens</name>
    <name type="common">House mosquito</name>
    <dbReference type="NCBI Taxonomy" id="7175"/>
    <lineage>
        <taxon>Eukaryota</taxon>
        <taxon>Metazoa</taxon>
        <taxon>Ecdysozoa</taxon>
        <taxon>Arthropoda</taxon>
        <taxon>Hexapoda</taxon>
        <taxon>Insecta</taxon>
        <taxon>Pterygota</taxon>
        <taxon>Neoptera</taxon>
        <taxon>Endopterygota</taxon>
        <taxon>Diptera</taxon>
        <taxon>Nematocera</taxon>
        <taxon>Culicoidea</taxon>
        <taxon>Culicidae</taxon>
        <taxon>Culicinae</taxon>
        <taxon>Culicini</taxon>
        <taxon>Culex</taxon>
        <taxon>Culex</taxon>
    </lineage>
</organism>
<keyword evidence="2" id="KW-0732">Signal</keyword>
<feature type="compositionally biased region" description="Low complexity" evidence="1">
    <location>
        <begin position="83"/>
        <end position="160"/>
    </location>
</feature>
<name>A0A8D8GJP4_CULPI</name>
<dbReference type="AlphaFoldDB" id="A0A8D8GJP4"/>